<dbReference type="Proteomes" id="UP001313282">
    <property type="component" value="Unassembled WGS sequence"/>
</dbReference>
<dbReference type="AlphaFoldDB" id="A0AAN8MX99"/>
<comment type="caution">
    <text evidence="2">The sequence shown here is derived from an EMBL/GenBank/DDBJ whole genome shotgun (WGS) entry which is preliminary data.</text>
</comment>
<dbReference type="EMBL" id="JAVHNR010000007">
    <property type="protein sequence ID" value="KAK6337049.1"/>
    <property type="molecule type" value="Genomic_DNA"/>
</dbReference>
<feature type="transmembrane region" description="Helical" evidence="1">
    <location>
        <begin position="57"/>
        <end position="78"/>
    </location>
</feature>
<keyword evidence="1" id="KW-0472">Membrane</keyword>
<sequence length="91" mass="10102">MNVARLFRPRHFPARPLLSRPLATPRAPPINGTIQQQLNFLIVEPDKALGKINVKLGFINIAMGGIYAAGAGLLVWFIQDTITESKKNRHT</sequence>
<accession>A0AAN8MX99</accession>
<organism evidence="2 3">
    <name type="scientific">Orbilia javanica</name>
    <dbReference type="NCBI Taxonomy" id="47235"/>
    <lineage>
        <taxon>Eukaryota</taxon>
        <taxon>Fungi</taxon>
        <taxon>Dikarya</taxon>
        <taxon>Ascomycota</taxon>
        <taxon>Pezizomycotina</taxon>
        <taxon>Orbiliomycetes</taxon>
        <taxon>Orbiliales</taxon>
        <taxon>Orbiliaceae</taxon>
        <taxon>Orbilia</taxon>
    </lineage>
</organism>
<reference evidence="2 3" key="1">
    <citation type="submission" date="2019-10" db="EMBL/GenBank/DDBJ databases">
        <authorList>
            <person name="Palmer J.M."/>
        </authorList>
    </citation>
    <scope>NUCLEOTIDE SEQUENCE [LARGE SCALE GENOMIC DNA]</scope>
    <source>
        <strain evidence="2 3">TWF718</strain>
    </source>
</reference>
<evidence type="ECO:0000256" key="1">
    <source>
        <dbReference type="SAM" id="Phobius"/>
    </source>
</evidence>
<keyword evidence="1" id="KW-0812">Transmembrane</keyword>
<protein>
    <submittedName>
        <fullName evidence="2">Uncharacterized protein</fullName>
    </submittedName>
</protein>
<gene>
    <name evidence="2" type="ORF">TWF718_009835</name>
</gene>
<name>A0AAN8MX99_9PEZI</name>
<keyword evidence="3" id="KW-1185">Reference proteome</keyword>
<evidence type="ECO:0000313" key="2">
    <source>
        <dbReference type="EMBL" id="KAK6337049.1"/>
    </source>
</evidence>
<evidence type="ECO:0000313" key="3">
    <source>
        <dbReference type="Proteomes" id="UP001313282"/>
    </source>
</evidence>
<proteinExistence type="predicted"/>
<keyword evidence="1" id="KW-1133">Transmembrane helix</keyword>